<protein>
    <recommendedName>
        <fullName evidence="5">Cytoplasmic protein</fullName>
    </recommendedName>
</protein>
<dbReference type="EMBL" id="UAVL01000019">
    <property type="protein sequence ID" value="SQA64708.1"/>
    <property type="molecule type" value="Genomic_DNA"/>
</dbReference>
<keyword evidence="4" id="KW-1185">Reference proteome</keyword>
<reference evidence="1 4" key="2">
    <citation type="submission" date="2018-10" db="EMBL/GenBank/DDBJ databases">
        <title>Genomic Encyclopedia of Type Strains, Phase IV (KMG-IV): sequencing the most valuable type-strain genomes for metagenomic binning, comparative biology and taxonomic classification.</title>
        <authorList>
            <person name="Goeker M."/>
        </authorList>
    </citation>
    <scope>NUCLEOTIDE SEQUENCE [LARGE SCALE GENOMIC DNA]</scope>
    <source>
        <strain evidence="1 4">DSM 5079</strain>
    </source>
</reference>
<evidence type="ECO:0000313" key="1">
    <source>
        <dbReference type="EMBL" id="RKR54591.1"/>
    </source>
</evidence>
<accession>A0AB38G2M8</accession>
<organism evidence="2 3">
    <name type="scientific">Yokenella regensburgei</name>
    <dbReference type="NCBI Taxonomy" id="158877"/>
    <lineage>
        <taxon>Bacteria</taxon>
        <taxon>Pseudomonadati</taxon>
        <taxon>Pseudomonadota</taxon>
        <taxon>Gammaproteobacteria</taxon>
        <taxon>Enterobacterales</taxon>
        <taxon>Enterobacteriaceae</taxon>
        <taxon>Yokenella</taxon>
    </lineage>
</organism>
<evidence type="ECO:0008006" key="5">
    <source>
        <dbReference type="Google" id="ProtNLM"/>
    </source>
</evidence>
<dbReference type="RefSeq" id="WP_006818289.1">
    <property type="nucleotide sequence ID" value="NZ_CABKQJ010000015.1"/>
</dbReference>
<dbReference type="Proteomes" id="UP000251313">
    <property type="component" value="Unassembled WGS sequence"/>
</dbReference>
<dbReference type="Proteomes" id="UP000267341">
    <property type="component" value="Unassembled WGS sequence"/>
</dbReference>
<evidence type="ECO:0000313" key="3">
    <source>
        <dbReference type="Proteomes" id="UP000251313"/>
    </source>
</evidence>
<sequence length="139" mass="15829">MKDVEDNNVYLTLDDINRDEILLQKNLTALINEKNAAIERTAQALVSIPAALVQMKWQHRREIYGWQVKEEIYGATINEIISRKPELKDKIWAQIEASYQKIVAREAATLRLSRKLADGELRTANVNIVALTEKPSSGK</sequence>
<dbReference type="AlphaFoldDB" id="A0AB38G2M8"/>
<evidence type="ECO:0000313" key="4">
    <source>
        <dbReference type="Proteomes" id="UP000267341"/>
    </source>
</evidence>
<comment type="caution">
    <text evidence="2">The sequence shown here is derived from an EMBL/GenBank/DDBJ whole genome shotgun (WGS) entry which is preliminary data.</text>
</comment>
<name>A0AB38G2M8_9ENTR</name>
<reference evidence="2 3" key="1">
    <citation type="submission" date="2018-06" db="EMBL/GenBank/DDBJ databases">
        <authorList>
            <consortium name="Pathogen Informatics"/>
            <person name="Doyle S."/>
        </authorList>
    </citation>
    <scope>NUCLEOTIDE SEQUENCE [LARGE SCALE GENOMIC DNA]</scope>
    <source>
        <strain evidence="2 3">NCTC11967</strain>
    </source>
</reference>
<dbReference type="GeneID" id="66904757"/>
<evidence type="ECO:0000313" key="2">
    <source>
        <dbReference type="EMBL" id="SQA64708.1"/>
    </source>
</evidence>
<proteinExistence type="predicted"/>
<dbReference type="EMBL" id="RBIZ01000004">
    <property type="protein sequence ID" value="RKR54591.1"/>
    <property type="molecule type" value="Genomic_DNA"/>
</dbReference>
<gene>
    <name evidence="1" type="ORF">C7387_2755</name>
    <name evidence="2" type="ORF">NCTC11967_03739</name>
</gene>